<dbReference type="Proteomes" id="UP000093759">
    <property type="component" value="Unassembled WGS sequence"/>
</dbReference>
<evidence type="ECO:0000313" key="2">
    <source>
        <dbReference type="Proteomes" id="UP000093759"/>
    </source>
</evidence>
<gene>
    <name evidence="1" type="ORF">A5648_15950</name>
</gene>
<reference evidence="2" key="1">
    <citation type="submission" date="2016-06" db="EMBL/GenBank/DDBJ databases">
        <authorList>
            <person name="Sutton G."/>
            <person name="Brinkac L."/>
            <person name="Sanka R."/>
            <person name="Adams M."/>
            <person name="Lau E."/>
            <person name="Garcia-Basteiro A."/>
            <person name="Lopez-Varela E."/>
            <person name="Palencia S."/>
        </authorList>
    </citation>
    <scope>NUCLEOTIDE SEQUENCE [LARGE SCALE GENOMIC DNA]</scope>
    <source>
        <strain evidence="2">1274684.2</strain>
    </source>
</reference>
<dbReference type="EMBL" id="LZMF01000015">
    <property type="protein sequence ID" value="OBK90899.1"/>
    <property type="molecule type" value="Genomic_DNA"/>
</dbReference>
<organism evidence="1 2">
    <name type="scientific">Mycolicibacter sinensis (strain JDM601)</name>
    <name type="common">Mycobacterium sinense</name>
    <dbReference type="NCBI Taxonomy" id="875328"/>
    <lineage>
        <taxon>Bacteria</taxon>
        <taxon>Bacillati</taxon>
        <taxon>Actinomycetota</taxon>
        <taxon>Actinomycetes</taxon>
        <taxon>Mycobacteriales</taxon>
        <taxon>Mycobacteriaceae</taxon>
        <taxon>Mycolicibacter</taxon>
    </lineage>
</organism>
<evidence type="ECO:0000313" key="1">
    <source>
        <dbReference type="EMBL" id="OBK90899.1"/>
    </source>
</evidence>
<name>A0A1A3U7U4_MYCSD</name>
<accession>A0A1A3U7U4</accession>
<sequence length="234" mass="23021">MEYILLSSVGRSADEQNISNITVNITNFLQTISLIADIVDFIPKVFQRIGSNIFGTGMAGLSGQTAGAAFTALTTGPADDAFMVVSDIPAVTASAPGTTLSGAAIGTIARVDTARAYSSVSTVAAETGVASASSVATISTVDAGNGYPSAEASHAPVAARTGNAPTSSNPSGSRIRVAALTAGTTRSTAAAISTICSVVLGGHVREAWVATCAVTTGATGAAAASYATVAITSV</sequence>
<proteinExistence type="predicted"/>
<comment type="caution">
    <text evidence="1">The sequence shown here is derived from an EMBL/GenBank/DDBJ whole genome shotgun (WGS) entry which is preliminary data.</text>
</comment>
<protein>
    <submittedName>
        <fullName evidence="1">Uncharacterized protein</fullName>
    </submittedName>
</protein>
<dbReference type="AlphaFoldDB" id="A0A1A3U7U4"/>